<organism evidence="2">
    <name type="scientific">Timema genevievae</name>
    <name type="common">Walking stick</name>
    <dbReference type="NCBI Taxonomy" id="629358"/>
    <lineage>
        <taxon>Eukaryota</taxon>
        <taxon>Metazoa</taxon>
        <taxon>Ecdysozoa</taxon>
        <taxon>Arthropoda</taxon>
        <taxon>Hexapoda</taxon>
        <taxon>Insecta</taxon>
        <taxon>Pterygota</taxon>
        <taxon>Neoptera</taxon>
        <taxon>Polyneoptera</taxon>
        <taxon>Phasmatodea</taxon>
        <taxon>Timematodea</taxon>
        <taxon>Timematoidea</taxon>
        <taxon>Timematidae</taxon>
        <taxon>Timema</taxon>
    </lineage>
</organism>
<evidence type="ECO:0000256" key="1">
    <source>
        <dbReference type="SAM" id="MobiDB-lite"/>
    </source>
</evidence>
<proteinExistence type="predicted"/>
<reference evidence="2" key="1">
    <citation type="submission" date="2020-11" db="EMBL/GenBank/DDBJ databases">
        <authorList>
            <person name="Tran Van P."/>
        </authorList>
    </citation>
    <scope>NUCLEOTIDE SEQUENCE</scope>
</reference>
<accession>A0A7R9K212</accession>
<sequence length="93" mass="10861">MRKQREDSVELRDSKSFIVSLIDNAVSRELSSTNTKQDSKDPLLEESPNGWFHTNESQVESSLTHQLRQVHIVFDSTMEDQYISHRRVESNRV</sequence>
<name>A0A7R9K212_TIMGE</name>
<protein>
    <submittedName>
        <fullName evidence="2">Uncharacterized protein</fullName>
    </submittedName>
</protein>
<dbReference type="EMBL" id="OE842376">
    <property type="protein sequence ID" value="CAD7599846.1"/>
    <property type="molecule type" value="Genomic_DNA"/>
</dbReference>
<evidence type="ECO:0000313" key="2">
    <source>
        <dbReference type="EMBL" id="CAD7599846.1"/>
    </source>
</evidence>
<gene>
    <name evidence="2" type="ORF">TGEB3V08_LOCUS7460</name>
</gene>
<feature type="region of interest" description="Disordered" evidence="1">
    <location>
        <begin position="29"/>
        <end position="49"/>
    </location>
</feature>
<dbReference type="AlphaFoldDB" id="A0A7R9K212"/>